<name>A0A2T7A7M0_TUBBO</name>
<keyword evidence="2" id="KW-1185">Reference proteome</keyword>
<evidence type="ECO:0000313" key="1">
    <source>
        <dbReference type="EMBL" id="PUU83737.1"/>
    </source>
</evidence>
<accession>A0A2T7A7M0</accession>
<protein>
    <submittedName>
        <fullName evidence="1">Uncharacterized protein</fullName>
    </submittedName>
</protein>
<sequence length="152" mass="16788">MATKIKLKEWWKVFGAFAQDKKIRSTAWIYKHQPLAAGLGTTVILVAHSQYGQSKNSKKIDALELRLKREMGDVGEKVTKEIRGDVNEVKKEVGDNVKEIQGAIIQYTRATLKAIEGDKGQLEEFFQKAGADWDPEGGFAGGFGGFKAQASD</sequence>
<reference evidence="1 2" key="1">
    <citation type="submission" date="2017-04" db="EMBL/GenBank/DDBJ databases">
        <title>Draft genome sequence of Tuber borchii Vittad., a whitish edible truffle.</title>
        <authorList>
            <consortium name="DOE Joint Genome Institute"/>
            <person name="Murat C."/>
            <person name="Kuo A."/>
            <person name="Barry K.W."/>
            <person name="Clum A."/>
            <person name="Dockter R.B."/>
            <person name="Fauchery L."/>
            <person name="Iotti M."/>
            <person name="Kohler A."/>
            <person name="Labutti K."/>
            <person name="Lindquist E.A."/>
            <person name="Lipzen A."/>
            <person name="Ohm R.A."/>
            <person name="Wang M."/>
            <person name="Grigoriev I.V."/>
            <person name="Zambonelli A."/>
            <person name="Martin F.M."/>
        </authorList>
    </citation>
    <scope>NUCLEOTIDE SEQUENCE [LARGE SCALE GENOMIC DNA]</scope>
    <source>
        <strain evidence="1 2">Tbo3840</strain>
    </source>
</reference>
<gene>
    <name evidence="1" type="ORF">B9Z19DRAFT_1118875</name>
</gene>
<comment type="caution">
    <text evidence="1">The sequence shown here is derived from an EMBL/GenBank/DDBJ whole genome shotgun (WGS) entry which is preliminary data.</text>
</comment>
<organism evidence="1 2">
    <name type="scientific">Tuber borchii</name>
    <name type="common">White truffle</name>
    <dbReference type="NCBI Taxonomy" id="42251"/>
    <lineage>
        <taxon>Eukaryota</taxon>
        <taxon>Fungi</taxon>
        <taxon>Dikarya</taxon>
        <taxon>Ascomycota</taxon>
        <taxon>Pezizomycotina</taxon>
        <taxon>Pezizomycetes</taxon>
        <taxon>Pezizales</taxon>
        <taxon>Tuberaceae</taxon>
        <taxon>Tuber</taxon>
    </lineage>
</organism>
<proteinExistence type="predicted"/>
<dbReference type="Proteomes" id="UP000244722">
    <property type="component" value="Unassembled WGS sequence"/>
</dbReference>
<dbReference type="EMBL" id="NESQ01000008">
    <property type="protein sequence ID" value="PUU83737.1"/>
    <property type="molecule type" value="Genomic_DNA"/>
</dbReference>
<dbReference type="OrthoDB" id="10567133at2759"/>
<dbReference type="AlphaFoldDB" id="A0A2T7A7M0"/>
<evidence type="ECO:0000313" key="2">
    <source>
        <dbReference type="Proteomes" id="UP000244722"/>
    </source>
</evidence>